<dbReference type="Pfam" id="PF01018">
    <property type="entry name" value="GTP1_OBG"/>
    <property type="match status" value="1"/>
</dbReference>
<dbReference type="InterPro" id="IPR045086">
    <property type="entry name" value="OBG_GTPase"/>
</dbReference>
<dbReference type="PANTHER" id="PTHR11702">
    <property type="entry name" value="DEVELOPMENTALLY REGULATED GTP-BINDING PROTEIN-RELATED"/>
    <property type="match status" value="1"/>
</dbReference>
<proteinExistence type="predicted"/>
<name>A0AAW2NAI7_SESRA</name>
<dbReference type="SUPFAM" id="SSF82051">
    <property type="entry name" value="Obg GTP-binding protein N-terminal domain"/>
    <property type="match status" value="1"/>
</dbReference>
<dbReference type="InterPro" id="IPR006169">
    <property type="entry name" value="GTP1_OBG_dom"/>
</dbReference>
<dbReference type="GO" id="GO:0005525">
    <property type="term" value="F:GTP binding"/>
    <property type="evidence" value="ECO:0007669"/>
    <property type="project" value="InterPro"/>
</dbReference>
<dbReference type="Gene3D" id="3.40.50.300">
    <property type="entry name" value="P-loop containing nucleotide triphosphate hydrolases"/>
    <property type="match status" value="1"/>
</dbReference>
<reference evidence="3" key="2">
    <citation type="journal article" date="2024" name="Plant">
        <title>Genomic evolution and insights into agronomic trait innovations of Sesamum species.</title>
        <authorList>
            <person name="Miao H."/>
            <person name="Wang L."/>
            <person name="Qu L."/>
            <person name="Liu H."/>
            <person name="Sun Y."/>
            <person name="Le M."/>
            <person name="Wang Q."/>
            <person name="Wei S."/>
            <person name="Zheng Y."/>
            <person name="Lin W."/>
            <person name="Duan Y."/>
            <person name="Cao H."/>
            <person name="Xiong S."/>
            <person name="Wang X."/>
            <person name="Wei L."/>
            <person name="Li C."/>
            <person name="Ma Q."/>
            <person name="Ju M."/>
            <person name="Zhao R."/>
            <person name="Li G."/>
            <person name="Mu C."/>
            <person name="Tian Q."/>
            <person name="Mei H."/>
            <person name="Zhang T."/>
            <person name="Gao T."/>
            <person name="Zhang H."/>
        </authorList>
    </citation>
    <scope>NUCLEOTIDE SEQUENCE</scope>
    <source>
        <strain evidence="3">G02</strain>
    </source>
</reference>
<dbReference type="PANTHER" id="PTHR11702:SF31">
    <property type="entry name" value="MITOCHONDRIAL RIBOSOME-ASSOCIATED GTPASE 2"/>
    <property type="match status" value="1"/>
</dbReference>
<feature type="region of interest" description="Disordered" evidence="1">
    <location>
        <begin position="60"/>
        <end position="88"/>
    </location>
</feature>
<protein>
    <submittedName>
        <fullName evidence="3">GTP-binding protein OBGM, mitochondrial</fullName>
    </submittedName>
</protein>
<dbReference type="GO" id="GO:0042254">
    <property type="term" value="P:ribosome biogenesis"/>
    <property type="evidence" value="ECO:0007669"/>
    <property type="project" value="UniProtKB-UniRule"/>
</dbReference>
<feature type="region of interest" description="Disordered" evidence="1">
    <location>
        <begin position="149"/>
        <end position="231"/>
    </location>
</feature>
<comment type="caution">
    <text evidence="3">The sequence shown here is derived from an EMBL/GenBank/DDBJ whole genome shotgun (WGS) entry which is preliminary data.</text>
</comment>
<accession>A0AAW2NAI7</accession>
<dbReference type="SUPFAM" id="SSF52540">
    <property type="entry name" value="P-loop containing nucleoside triphosphate hydrolases"/>
    <property type="match status" value="1"/>
</dbReference>
<dbReference type="InterPro" id="IPR027417">
    <property type="entry name" value="P-loop_NTPase"/>
</dbReference>
<dbReference type="GO" id="GO:0003924">
    <property type="term" value="F:GTPase activity"/>
    <property type="evidence" value="ECO:0007669"/>
    <property type="project" value="InterPro"/>
</dbReference>
<reference evidence="3" key="1">
    <citation type="submission" date="2020-06" db="EMBL/GenBank/DDBJ databases">
        <authorList>
            <person name="Li T."/>
            <person name="Hu X."/>
            <person name="Zhang T."/>
            <person name="Song X."/>
            <person name="Zhang H."/>
            <person name="Dai N."/>
            <person name="Sheng W."/>
            <person name="Hou X."/>
            <person name="Wei L."/>
        </authorList>
    </citation>
    <scope>NUCLEOTIDE SEQUENCE</scope>
    <source>
        <strain evidence="3">G02</strain>
        <tissue evidence="3">Leaf</tissue>
    </source>
</reference>
<gene>
    <name evidence="3" type="ORF">Sradi_4509300</name>
</gene>
<organism evidence="3">
    <name type="scientific">Sesamum radiatum</name>
    <name type="common">Black benniseed</name>
    <dbReference type="NCBI Taxonomy" id="300843"/>
    <lineage>
        <taxon>Eukaryota</taxon>
        <taxon>Viridiplantae</taxon>
        <taxon>Streptophyta</taxon>
        <taxon>Embryophyta</taxon>
        <taxon>Tracheophyta</taxon>
        <taxon>Spermatophyta</taxon>
        <taxon>Magnoliopsida</taxon>
        <taxon>eudicotyledons</taxon>
        <taxon>Gunneridae</taxon>
        <taxon>Pentapetalae</taxon>
        <taxon>asterids</taxon>
        <taxon>lamiids</taxon>
        <taxon>Lamiales</taxon>
        <taxon>Pedaliaceae</taxon>
        <taxon>Sesamum</taxon>
    </lineage>
</organism>
<evidence type="ECO:0000259" key="2">
    <source>
        <dbReference type="PROSITE" id="PS51883"/>
    </source>
</evidence>
<evidence type="ECO:0000256" key="1">
    <source>
        <dbReference type="SAM" id="MobiDB-lite"/>
    </source>
</evidence>
<feature type="domain" description="Obg" evidence="2">
    <location>
        <begin position="46"/>
        <end position="340"/>
    </location>
</feature>
<evidence type="ECO:0000313" key="3">
    <source>
        <dbReference type="EMBL" id="KAL0339925.1"/>
    </source>
</evidence>
<dbReference type="GO" id="GO:0005739">
    <property type="term" value="C:mitochondrion"/>
    <property type="evidence" value="ECO:0007669"/>
    <property type="project" value="TreeGrafter"/>
</dbReference>
<feature type="compositionally biased region" description="Basic and acidic residues" evidence="1">
    <location>
        <begin position="182"/>
        <end position="191"/>
    </location>
</feature>
<dbReference type="PROSITE" id="PS51883">
    <property type="entry name" value="OBG"/>
    <property type="match status" value="1"/>
</dbReference>
<dbReference type="Gene3D" id="2.70.210.12">
    <property type="entry name" value="GTP1/OBG domain"/>
    <property type="match status" value="1"/>
</dbReference>
<dbReference type="InterPro" id="IPR036726">
    <property type="entry name" value="GTP1_OBG_dom_sf"/>
</dbReference>
<dbReference type="AlphaFoldDB" id="A0AAW2NAI7"/>
<dbReference type="EMBL" id="JACGWJ010000020">
    <property type="protein sequence ID" value="KAL0339925.1"/>
    <property type="molecule type" value="Genomic_DNA"/>
</dbReference>
<sequence>MWLRSRNTVKCFDAVTKFSRSQWLSPSCSYSDISYKKRKMAPLQERRMIDRFRLWAKGGDGGNGCSSFRRSRHDRRGRPDGGNGGRGGDVILECSTSVWDFSSVQHHVNAKRGGHGAPKNMIGSRGADKVVLVPVGTVIHLLEGELPSSVETKSSAPLDPWDIPGTLDCGSPESSQQCPADRSGKMEKTEIAGEYPASSSKETLKAPAPASRFEVSPRFPSSRYKSQNEPKAHCFHKAQGYSEWEDLEDEMSMSGPESEEDLEDTEQIQYDVAELTEPGQRITVAQGGDGGLGNLHTAKGSKICRDADSNVEVSDDDDHAAVNVGLPGSEAVLLLELKSIADVGLVGMPNADLAAAIDGRKGIPPWEQLKELMLELEFYRSGLSNRPSLVVANKIDEAGAEEVYEELRQRVPGAPIFPVCAVLGEGIAELKAGLKMLVNGEESSKLKLDSLVLD</sequence>